<dbReference type="Gene3D" id="1.10.10.10">
    <property type="entry name" value="Winged helix-like DNA-binding domain superfamily/Winged helix DNA-binding domain"/>
    <property type="match status" value="1"/>
</dbReference>
<sequence length="89" mass="10388">MRRPRVGWMTNADDHILEFLLNEGNREIVATPRVIAENIDFNPGYIRQRMRKLLEEDLVAYYDEEAGIYEITDQGRAYLAGEIDAKDLE</sequence>
<dbReference type="AlphaFoldDB" id="A0A3R7GW77"/>
<protein>
    <submittedName>
        <fullName evidence="1">Uncharacterized protein</fullName>
    </submittedName>
</protein>
<dbReference type="Proteomes" id="UP000283805">
    <property type="component" value="Unassembled WGS sequence"/>
</dbReference>
<organism evidence="1 2">
    <name type="scientific">Halopiger aswanensis</name>
    <dbReference type="NCBI Taxonomy" id="148449"/>
    <lineage>
        <taxon>Archaea</taxon>
        <taxon>Methanobacteriati</taxon>
        <taxon>Methanobacteriota</taxon>
        <taxon>Stenosarchaea group</taxon>
        <taxon>Halobacteria</taxon>
        <taxon>Halobacteriales</taxon>
        <taxon>Natrialbaceae</taxon>
        <taxon>Halopiger</taxon>
    </lineage>
</organism>
<dbReference type="InterPro" id="IPR036390">
    <property type="entry name" value="WH_DNA-bd_sf"/>
</dbReference>
<reference evidence="1 2" key="1">
    <citation type="submission" date="2018-09" db="EMBL/GenBank/DDBJ databases">
        <title>Genomic Encyclopedia of Archaeal and Bacterial Type Strains, Phase II (KMG-II): from individual species to whole genera.</title>
        <authorList>
            <person name="Goeker M."/>
        </authorList>
    </citation>
    <scope>NUCLEOTIDE SEQUENCE [LARGE SCALE GENOMIC DNA]</scope>
    <source>
        <strain evidence="1 2">DSM 13151</strain>
    </source>
</reference>
<name>A0A3R7GW77_9EURY</name>
<evidence type="ECO:0000313" key="1">
    <source>
        <dbReference type="EMBL" id="RKD95508.1"/>
    </source>
</evidence>
<gene>
    <name evidence="1" type="ORF">ATJ93_2366</name>
</gene>
<accession>A0A3R7GW77</accession>
<comment type="caution">
    <text evidence="1">The sequence shown here is derived from an EMBL/GenBank/DDBJ whole genome shotgun (WGS) entry which is preliminary data.</text>
</comment>
<keyword evidence="2" id="KW-1185">Reference proteome</keyword>
<evidence type="ECO:0000313" key="2">
    <source>
        <dbReference type="Proteomes" id="UP000283805"/>
    </source>
</evidence>
<dbReference type="SUPFAM" id="SSF46785">
    <property type="entry name" value="Winged helix' DNA-binding domain"/>
    <property type="match status" value="1"/>
</dbReference>
<dbReference type="InterPro" id="IPR036388">
    <property type="entry name" value="WH-like_DNA-bd_sf"/>
</dbReference>
<dbReference type="EMBL" id="RAPO01000002">
    <property type="protein sequence ID" value="RKD95508.1"/>
    <property type="molecule type" value="Genomic_DNA"/>
</dbReference>
<proteinExistence type="predicted"/>